<protein>
    <recommendedName>
        <fullName evidence="3">RHS repeat-associated core domain-containing protein</fullName>
    </recommendedName>
</protein>
<dbReference type="STRING" id="946677.SAMN05444484_1037"/>
<dbReference type="Proteomes" id="UP000184028">
    <property type="component" value="Unassembled WGS sequence"/>
</dbReference>
<dbReference type="AlphaFoldDB" id="A0A1M7ENY4"/>
<evidence type="ECO:0008006" key="3">
    <source>
        <dbReference type="Google" id="ProtNLM"/>
    </source>
</evidence>
<keyword evidence="2" id="KW-1185">Reference proteome</keyword>
<organism evidence="1 2">
    <name type="scientific">Flavobacterium chilense</name>
    <dbReference type="NCBI Taxonomy" id="946677"/>
    <lineage>
        <taxon>Bacteria</taxon>
        <taxon>Pseudomonadati</taxon>
        <taxon>Bacteroidota</taxon>
        <taxon>Flavobacteriia</taxon>
        <taxon>Flavobacteriales</taxon>
        <taxon>Flavobacteriaceae</taxon>
        <taxon>Flavobacterium</taxon>
    </lineage>
</organism>
<evidence type="ECO:0000313" key="1">
    <source>
        <dbReference type="EMBL" id="SHL93296.1"/>
    </source>
</evidence>
<dbReference type="InterPro" id="IPR024079">
    <property type="entry name" value="MetalloPept_cat_dom_sf"/>
</dbReference>
<reference evidence="2" key="1">
    <citation type="submission" date="2016-11" db="EMBL/GenBank/DDBJ databases">
        <authorList>
            <person name="Varghese N."/>
            <person name="Submissions S."/>
        </authorList>
    </citation>
    <scope>NUCLEOTIDE SEQUENCE [LARGE SCALE GENOMIC DNA]</scope>
    <source>
        <strain evidence="2">DSM 24724</strain>
    </source>
</reference>
<evidence type="ECO:0000313" key="2">
    <source>
        <dbReference type="Proteomes" id="UP000184028"/>
    </source>
</evidence>
<dbReference type="SUPFAM" id="SSF55486">
    <property type="entry name" value="Metalloproteases ('zincins'), catalytic domain"/>
    <property type="match status" value="1"/>
</dbReference>
<dbReference type="EMBL" id="FRBT01000003">
    <property type="protein sequence ID" value="SHL93296.1"/>
    <property type="molecule type" value="Genomic_DNA"/>
</dbReference>
<accession>A0A1M7ENY4</accession>
<dbReference type="GO" id="GO:0008237">
    <property type="term" value="F:metallopeptidase activity"/>
    <property type="evidence" value="ECO:0007669"/>
    <property type="project" value="InterPro"/>
</dbReference>
<gene>
    <name evidence="1" type="ORF">SAMN05444484_1037</name>
</gene>
<dbReference type="Gene3D" id="3.40.390.10">
    <property type="entry name" value="Collagenase (Catalytic Domain)"/>
    <property type="match status" value="1"/>
</dbReference>
<name>A0A1M7ENY4_9FLAO</name>
<sequence length="259" mass="28396">MNIDPLAEKAFNFSPNTYAINNPVYFIDPDGKEIDISLIYKKDKNGKEIRDKDGNRILTNVNITITGKIINFSDNNVDMDKAVSDITTSLEKSFSGTFGDDKVKATANFSVANSMKDVKDSDHLLVLAQKIKPQFDENGQMIGEPFGISNFFDGKVAFVDADYFSGLYDKYIGNQGERTSAHEFGHLFGLEHVMGGLMQGGGDGTNLSPTQFGTIIKNYKEGKLNYGTNSTIFGLPNTGIIGSDNVILTNTNGREKKKS</sequence>
<proteinExistence type="predicted"/>